<dbReference type="Proteomes" id="UP000280708">
    <property type="component" value="Chromosome"/>
</dbReference>
<evidence type="ECO:0000256" key="5">
    <source>
        <dbReference type="RuleBase" id="RU364069"/>
    </source>
</evidence>
<organism evidence="6 7">
    <name type="scientific">Sphingobium yanoikuyae</name>
    <name type="common">Sphingomonas yanoikuyae</name>
    <dbReference type="NCBI Taxonomy" id="13690"/>
    <lineage>
        <taxon>Bacteria</taxon>
        <taxon>Pseudomonadati</taxon>
        <taxon>Pseudomonadota</taxon>
        <taxon>Alphaproteobacteria</taxon>
        <taxon>Sphingomonadales</taxon>
        <taxon>Sphingomonadaceae</taxon>
        <taxon>Sphingobium</taxon>
    </lineage>
</organism>
<dbReference type="RefSeq" id="WP_037508971.1">
    <property type="nucleotide sequence ID" value="NZ_CAIGKD010000012.1"/>
</dbReference>
<sequence length="187" mass="21520">MELKSYLYDRFKIIDQECIYSERVYFSEYFRCYLFSRQFEECHFAQENESLSLKNGQVRVLHFQTEPNAQGKLVRCTAGALFDIAVDLRAWSPTYGRWVGETLTPYNGRKFWVPPGFTHGFSTLEPDTVTCNKLTDYYGPECDRGLAGDDPAIGIFWSVVADADTLSAKDRKQPLLADLPAYFSWSN</sequence>
<dbReference type="CDD" id="cd00438">
    <property type="entry name" value="cupin_RmlC"/>
    <property type="match status" value="1"/>
</dbReference>
<evidence type="ECO:0000256" key="4">
    <source>
        <dbReference type="ARBA" id="ARBA00019595"/>
    </source>
</evidence>
<comment type="function">
    <text evidence="2 5">Catalyzes the epimerization of the C3' and C5'positions of dTDP-6-deoxy-D-xylo-4-hexulose, forming dTDP-6-deoxy-L-lyxo-4-hexulose.</text>
</comment>
<dbReference type="GO" id="GO:0008830">
    <property type="term" value="F:dTDP-4-dehydrorhamnose 3,5-epimerase activity"/>
    <property type="evidence" value="ECO:0007669"/>
    <property type="project" value="UniProtKB-UniRule"/>
</dbReference>
<dbReference type="InterPro" id="IPR000888">
    <property type="entry name" value="RmlC-like"/>
</dbReference>
<dbReference type="GO" id="GO:0000271">
    <property type="term" value="P:polysaccharide biosynthetic process"/>
    <property type="evidence" value="ECO:0007669"/>
    <property type="project" value="TreeGrafter"/>
</dbReference>
<dbReference type="GO" id="GO:0019305">
    <property type="term" value="P:dTDP-rhamnose biosynthetic process"/>
    <property type="evidence" value="ECO:0007669"/>
    <property type="project" value="UniProtKB-UniRule"/>
</dbReference>
<evidence type="ECO:0000256" key="2">
    <source>
        <dbReference type="ARBA" id="ARBA00001997"/>
    </source>
</evidence>
<dbReference type="GO" id="GO:0005829">
    <property type="term" value="C:cytosol"/>
    <property type="evidence" value="ECO:0007669"/>
    <property type="project" value="TreeGrafter"/>
</dbReference>
<keyword evidence="5 6" id="KW-0413">Isomerase</keyword>
<comment type="similarity">
    <text evidence="5">Belongs to the dTDP-4-dehydrorhamnose 3,5-epimerase family.</text>
</comment>
<comment type="catalytic activity">
    <reaction evidence="1 5">
        <text>dTDP-4-dehydro-6-deoxy-alpha-D-glucose = dTDP-4-dehydro-beta-L-rhamnose</text>
        <dbReference type="Rhea" id="RHEA:16969"/>
        <dbReference type="ChEBI" id="CHEBI:57649"/>
        <dbReference type="ChEBI" id="CHEBI:62830"/>
        <dbReference type="EC" id="5.1.3.13"/>
    </reaction>
</comment>
<name>A0A085K5F8_SPHYA</name>
<evidence type="ECO:0000313" key="6">
    <source>
        <dbReference type="EMBL" id="AYO79269.1"/>
    </source>
</evidence>
<dbReference type="PANTHER" id="PTHR21047">
    <property type="entry name" value="DTDP-6-DEOXY-D-GLUCOSE-3,5 EPIMERASE"/>
    <property type="match status" value="1"/>
</dbReference>
<dbReference type="PANTHER" id="PTHR21047:SF2">
    <property type="entry name" value="THYMIDINE DIPHOSPHO-4-KETO-RHAMNOSE 3,5-EPIMERASE"/>
    <property type="match status" value="1"/>
</dbReference>
<dbReference type="UniPathway" id="UPA00124"/>
<dbReference type="Gene3D" id="2.60.120.10">
    <property type="entry name" value="Jelly Rolls"/>
    <property type="match status" value="1"/>
</dbReference>
<dbReference type="InterPro" id="IPR011051">
    <property type="entry name" value="RmlC_Cupin_sf"/>
</dbReference>
<accession>A0A085K5F8</accession>
<evidence type="ECO:0000313" key="7">
    <source>
        <dbReference type="Proteomes" id="UP000280708"/>
    </source>
</evidence>
<reference evidence="6 7" key="1">
    <citation type="submission" date="2018-10" db="EMBL/GenBank/DDBJ databases">
        <title>Characterization and genome analysis of a novel bacterium Sphingobium yanoikuyae SJTF8 capable of degrading PAHs.</title>
        <authorList>
            <person name="Yin C."/>
            <person name="Xiong W."/>
            <person name="Liang R."/>
        </authorList>
    </citation>
    <scope>NUCLEOTIDE SEQUENCE [LARGE SCALE GENOMIC DNA]</scope>
    <source>
        <strain evidence="6 7">SJTF8</strain>
    </source>
</reference>
<dbReference type="InterPro" id="IPR014710">
    <property type="entry name" value="RmlC-like_jellyroll"/>
</dbReference>
<dbReference type="NCBIfam" id="TIGR01221">
    <property type="entry name" value="rmlC"/>
    <property type="match status" value="1"/>
</dbReference>
<evidence type="ECO:0000256" key="1">
    <source>
        <dbReference type="ARBA" id="ARBA00001298"/>
    </source>
</evidence>
<gene>
    <name evidence="6" type="primary">rfbC</name>
    <name evidence="6" type="ORF">EBF16_21740</name>
</gene>
<dbReference type="Pfam" id="PF00908">
    <property type="entry name" value="dTDP_sugar_isom"/>
    <property type="match status" value="1"/>
</dbReference>
<protein>
    <recommendedName>
        <fullName evidence="4 5">dTDP-4-dehydrorhamnose 3,5-epimerase</fullName>
        <ecNumber evidence="3 5">5.1.3.13</ecNumber>
    </recommendedName>
    <alternativeName>
        <fullName evidence="5">Thymidine diphospho-4-keto-rhamnose 3,5-epimerase</fullName>
    </alternativeName>
</protein>
<dbReference type="EC" id="5.1.3.13" evidence="3 5"/>
<dbReference type="SUPFAM" id="SSF51182">
    <property type="entry name" value="RmlC-like cupins"/>
    <property type="match status" value="1"/>
</dbReference>
<proteinExistence type="inferred from homology"/>
<evidence type="ECO:0000256" key="3">
    <source>
        <dbReference type="ARBA" id="ARBA00012098"/>
    </source>
</evidence>
<comment type="subunit">
    <text evidence="5">Homodimer.</text>
</comment>
<comment type="pathway">
    <text evidence="5">Carbohydrate biosynthesis; dTDP-L-rhamnose biosynthesis.</text>
</comment>
<dbReference type="AlphaFoldDB" id="A0A085K5F8"/>
<dbReference type="EMBL" id="CP033230">
    <property type="protein sequence ID" value="AYO79269.1"/>
    <property type="molecule type" value="Genomic_DNA"/>
</dbReference>